<organism evidence="1 2">
    <name type="scientific">Salinirubrum litoreum</name>
    <dbReference type="NCBI Taxonomy" id="1126234"/>
    <lineage>
        <taxon>Archaea</taxon>
        <taxon>Methanobacteriati</taxon>
        <taxon>Methanobacteriota</taxon>
        <taxon>Stenosarchaea group</taxon>
        <taxon>Halobacteria</taxon>
        <taxon>Halobacteriales</taxon>
        <taxon>Haloferacaceae</taxon>
        <taxon>Salinirubrum</taxon>
    </lineage>
</organism>
<name>A0ABD5R9J9_9EURY</name>
<proteinExistence type="predicted"/>
<dbReference type="EMBL" id="JBHSKX010000001">
    <property type="protein sequence ID" value="MFC5366595.1"/>
    <property type="molecule type" value="Genomic_DNA"/>
</dbReference>
<evidence type="ECO:0000313" key="2">
    <source>
        <dbReference type="Proteomes" id="UP001596201"/>
    </source>
</evidence>
<accession>A0ABD5R9J9</accession>
<sequence length="57" mass="6572">MSVGDRSPAVVQDERVFHVVCRECSTESLARTRAVARELANRHKQRSDHRVVIERID</sequence>
<dbReference type="RefSeq" id="WP_227228064.1">
    <property type="nucleotide sequence ID" value="NZ_JAJCVJ010000001.1"/>
</dbReference>
<dbReference type="Proteomes" id="UP001596201">
    <property type="component" value="Unassembled WGS sequence"/>
</dbReference>
<keyword evidence="2" id="KW-1185">Reference proteome</keyword>
<dbReference type="AlphaFoldDB" id="A0ABD5R9J9"/>
<reference evidence="1 2" key="1">
    <citation type="journal article" date="2019" name="Int. J. Syst. Evol. Microbiol.">
        <title>The Global Catalogue of Microorganisms (GCM) 10K type strain sequencing project: providing services to taxonomists for standard genome sequencing and annotation.</title>
        <authorList>
            <consortium name="The Broad Institute Genomics Platform"/>
            <consortium name="The Broad Institute Genome Sequencing Center for Infectious Disease"/>
            <person name="Wu L."/>
            <person name="Ma J."/>
        </authorList>
    </citation>
    <scope>NUCLEOTIDE SEQUENCE [LARGE SCALE GENOMIC DNA]</scope>
    <source>
        <strain evidence="1 2">CGMCC 1.12237</strain>
    </source>
</reference>
<gene>
    <name evidence="1" type="ORF">ACFPJ5_06555</name>
</gene>
<comment type="caution">
    <text evidence="1">The sequence shown here is derived from an EMBL/GenBank/DDBJ whole genome shotgun (WGS) entry which is preliminary data.</text>
</comment>
<evidence type="ECO:0000313" key="1">
    <source>
        <dbReference type="EMBL" id="MFC5366595.1"/>
    </source>
</evidence>
<protein>
    <submittedName>
        <fullName evidence="1">Uncharacterized protein</fullName>
    </submittedName>
</protein>